<accession>A0A974C364</accession>
<name>A0A974C364_XENLA</name>
<evidence type="ECO:0000256" key="1">
    <source>
        <dbReference type="SAM" id="Phobius"/>
    </source>
</evidence>
<keyword evidence="1" id="KW-0472">Membrane</keyword>
<dbReference type="OMA" id="QCNFTYK"/>
<proteinExistence type="predicted"/>
<dbReference type="Proteomes" id="UP000694892">
    <property type="component" value="Chromosome 8S"/>
</dbReference>
<dbReference type="PANTHER" id="PTHR21301:SF10">
    <property type="entry name" value="REVERSE TRANSCRIPTASE DOMAIN-CONTAINING PROTEIN"/>
    <property type="match status" value="1"/>
</dbReference>
<evidence type="ECO:0008006" key="4">
    <source>
        <dbReference type="Google" id="ProtNLM"/>
    </source>
</evidence>
<evidence type="ECO:0000313" key="3">
    <source>
        <dbReference type="Proteomes" id="UP000694892"/>
    </source>
</evidence>
<evidence type="ECO:0000313" key="2">
    <source>
        <dbReference type="EMBL" id="OCT65606.1"/>
    </source>
</evidence>
<gene>
    <name evidence="2" type="ORF">XELAEV_18041843mg</name>
</gene>
<keyword evidence="1" id="KW-0812">Transmembrane</keyword>
<dbReference type="EMBL" id="CM004481">
    <property type="protein sequence ID" value="OCT65606.1"/>
    <property type="molecule type" value="Genomic_DNA"/>
</dbReference>
<protein>
    <recommendedName>
        <fullName evidence="4">GIY-YIG domain-containing protein</fullName>
    </recommendedName>
</protein>
<feature type="transmembrane region" description="Helical" evidence="1">
    <location>
        <begin position="7"/>
        <end position="26"/>
    </location>
</feature>
<organism evidence="2 3">
    <name type="scientific">Xenopus laevis</name>
    <name type="common">African clawed frog</name>
    <dbReference type="NCBI Taxonomy" id="8355"/>
    <lineage>
        <taxon>Eukaryota</taxon>
        <taxon>Metazoa</taxon>
        <taxon>Chordata</taxon>
        <taxon>Craniata</taxon>
        <taxon>Vertebrata</taxon>
        <taxon>Euteleostomi</taxon>
        <taxon>Amphibia</taxon>
        <taxon>Batrachia</taxon>
        <taxon>Anura</taxon>
        <taxon>Pipoidea</taxon>
        <taxon>Pipidae</taxon>
        <taxon>Xenopodinae</taxon>
        <taxon>Xenopus</taxon>
        <taxon>Xenopus</taxon>
    </lineage>
</organism>
<dbReference type="AlphaFoldDB" id="A0A974C364"/>
<sequence>MDVLLKVVAWPLGTSIVSVAICYIYITYRCFKWTASEKELLAFHQIFNQFHPTINLTLNHSYSHINYLDTIIDIKNGTIQTSLYQKQLAVLHILCKSYGYHPQVIDEQIHRATQIPRDTLLDYKEKTENNRVPIVITYNPQLNIIRKIARDLQPMLHTDTRLKQIFLELPPLFYRQPPNLRKMIVRSALPKTTKAGTFPCNRCETCKYILCKDQFAIPNTQKVYTILGYYSCASSNVVYMITCTRCSAGGIYIGETGQKLRTRLNHHRHKINSKSCDTPVGRHFCSQNHSL</sequence>
<dbReference type="PANTHER" id="PTHR21301">
    <property type="entry name" value="REVERSE TRANSCRIPTASE"/>
    <property type="match status" value="1"/>
</dbReference>
<reference evidence="3" key="1">
    <citation type="journal article" date="2016" name="Nature">
        <title>Genome evolution in the allotetraploid frog Xenopus laevis.</title>
        <authorList>
            <person name="Session A.M."/>
            <person name="Uno Y."/>
            <person name="Kwon T."/>
            <person name="Chapman J.A."/>
            <person name="Toyoda A."/>
            <person name="Takahashi S."/>
            <person name="Fukui A."/>
            <person name="Hikosaka A."/>
            <person name="Suzuki A."/>
            <person name="Kondo M."/>
            <person name="van Heeringen S.J."/>
            <person name="Quigley I."/>
            <person name="Heinz S."/>
            <person name="Ogino H."/>
            <person name="Ochi H."/>
            <person name="Hellsten U."/>
            <person name="Lyons J.B."/>
            <person name="Simakov O."/>
            <person name="Putnam N."/>
            <person name="Stites J."/>
            <person name="Kuroki Y."/>
            <person name="Tanaka T."/>
            <person name="Michiue T."/>
            <person name="Watanabe M."/>
            <person name="Bogdanovic O."/>
            <person name="Lister R."/>
            <person name="Georgiou G."/>
            <person name="Paranjpe S.S."/>
            <person name="van Kruijsbergen I."/>
            <person name="Shu S."/>
            <person name="Carlson J."/>
            <person name="Kinoshita T."/>
            <person name="Ohta Y."/>
            <person name="Mawaribuchi S."/>
            <person name="Jenkins J."/>
            <person name="Grimwood J."/>
            <person name="Schmutz J."/>
            <person name="Mitros T."/>
            <person name="Mozaffari S.V."/>
            <person name="Suzuki Y."/>
            <person name="Haramoto Y."/>
            <person name="Yamamoto T.S."/>
            <person name="Takagi C."/>
            <person name="Heald R."/>
            <person name="Miller K."/>
            <person name="Haudenschild C."/>
            <person name="Kitzman J."/>
            <person name="Nakayama T."/>
            <person name="Izutsu Y."/>
            <person name="Robert J."/>
            <person name="Fortriede J."/>
            <person name="Burns K."/>
            <person name="Lotay V."/>
            <person name="Karimi K."/>
            <person name="Yasuoka Y."/>
            <person name="Dichmann D.S."/>
            <person name="Flajnik M.F."/>
            <person name="Houston D.W."/>
            <person name="Shendure J."/>
            <person name="DuPasquier L."/>
            <person name="Vize P.D."/>
            <person name="Zorn A.M."/>
            <person name="Ito M."/>
            <person name="Marcotte E.M."/>
            <person name="Wallingford J.B."/>
            <person name="Ito Y."/>
            <person name="Asashima M."/>
            <person name="Ueno N."/>
            <person name="Matsuda Y."/>
            <person name="Veenstra G.J."/>
            <person name="Fujiyama A."/>
            <person name="Harland R.M."/>
            <person name="Taira M."/>
            <person name="Rokhsar D.S."/>
        </authorList>
    </citation>
    <scope>NUCLEOTIDE SEQUENCE [LARGE SCALE GENOMIC DNA]</scope>
    <source>
        <strain evidence="3">J</strain>
    </source>
</reference>
<keyword evidence="1" id="KW-1133">Transmembrane helix</keyword>